<accession>A0A6V8K1X4</accession>
<evidence type="ECO:0000313" key="2">
    <source>
        <dbReference type="Proteomes" id="UP000482800"/>
    </source>
</evidence>
<protein>
    <submittedName>
        <fullName evidence="1">Uncharacterized protein</fullName>
    </submittedName>
</protein>
<sequence>MYTIRTVVLIRRPFSIQNPFSAWRNCIPVRFFCWVAGGEPLPELDAGGRYLVMQSESPQRSSPDGSLNVAGLLLSYEYPLSSCGRSGR</sequence>
<dbReference type="AlphaFoldDB" id="A0A6V8K1X4"/>
<reference evidence="1 2" key="2">
    <citation type="submission" date="2020-03" db="EMBL/GenBank/DDBJ databases">
        <authorList>
            <person name="Ichikawa N."/>
            <person name="Kimura A."/>
            <person name="Kitahashi Y."/>
            <person name="Uohara A."/>
        </authorList>
    </citation>
    <scope>NUCLEOTIDE SEQUENCE [LARGE SCALE GENOMIC DNA]</scope>
    <source>
        <strain evidence="1 2">NBRC 108639</strain>
    </source>
</reference>
<proteinExistence type="predicted"/>
<comment type="caution">
    <text evidence="1">The sequence shown here is derived from an EMBL/GenBank/DDBJ whole genome shotgun (WGS) entry which is preliminary data.</text>
</comment>
<dbReference type="Proteomes" id="UP000482800">
    <property type="component" value="Unassembled WGS sequence"/>
</dbReference>
<dbReference type="EMBL" id="BLPF01000001">
    <property type="protein sequence ID" value="GFJ79123.1"/>
    <property type="molecule type" value="Genomic_DNA"/>
</dbReference>
<organism evidence="1 2">
    <name type="scientific">Phytohabitans houttuyneae</name>
    <dbReference type="NCBI Taxonomy" id="1076126"/>
    <lineage>
        <taxon>Bacteria</taxon>
        <taxon>Bacillati</taxon>
        <taxon>Actinomycetota</taxon>
        <taxon>Actinomycetes</taxon>
        <taxon>Micromonosporales</taxon>
        <taxon>Micromonosporaceae</taxon>
    </lineage>
</organism>
<reference evidence="1 2" key="1">
    <citation type="submission" date="2020-03" db="EMBL/GenBank/DDBJ databases">
        <title>Whole genome shotgun sequence of Phytohabitans houttuyneae NBRC 108639.</title>
        <authorList>
            <person name="Komaki H."/>
            <person name="Tamura T."/>
        </authorList>
    </citation>
    <scope>NUCLEOTIDE SEQUENCE [LARGE SCALE GENOMIC DNA]</scope>
    <source>
        <strain evidence="1 2">NBRC 108639</strain>
    </source>
</reference>
<gene>
    <name evidence="1" type="ORF">Phou_033030</name>
</gene>
<keyword evidence="2" id="KW-1185">Reference proteome</keyword>
<name>A0A6V8K1X4_9ACTN</name>
<evidence type="ECO:0000313" key="1">
    <source>
        <dbReference type="EMBL" id="GFJ79123.1"/>
    </source>
</evidence>